<protein>
    <recommendedName>
        <fullName evidence="1">DUF5071 domain-containing protein</fullName>
    </recommendedName>
</protein>
<accession>A0A9P8W1M3</accession>
<proteinExistence type="predicted"/>
<dbReference type="InterPro" id="IPR031837">
    <property type="entry name" value="DUF5071"/>
</dbReference>
<reference evidence="2 3" key="1">
    <citation type="journal article" date="2021" name="Nat. Commun.">
        <title>Genetic determinants of endophytism in the Arabidopsis root mycobiome.</title>
        <authorList>
            <person name="Mesny F."/>
            <person name="Miyauchi S."/>
            <person name="Thiergart T."/>
            <person name="Pickel B."/>
            <person name="Atanasova L."/>
            <person name="Karlsson M."/>
            <person name="Huettel B."/>
            <person name="Barry K.W."/>
            <person name="Haridas S."/>
            <person name="Chen C."/>
            <person name="Bauer D."/>
            <person name="Andreopoulos W."/>
            <person name="Pangilinan J."/>
            <person name="LaButti K."/>
            <person name="Riley R."/>
            <person name="Lipzen A."/>
            <person name="Clum A."/>
            <person name="Drula E."/>
            <person name="Henrissat B."/>
            <person name="Kohler A."/>
            <person name="Grigoriev I.V."/>
            <person name="Martin F.M."/>
            <person name="Hacquard S."/>
        </authorList>
    </citation>
    <scope>NUCLEOTIDE SEQUENCE [LARGE SCALE GENOMIC DNA]</scope>
    <source>
        <strain evidence="2 3">MPI-CAGE-CH-0241</strain>
    </source>
</reference>
<dbReference type="EMBL" id="JAGPYM010000015">
    <property type="protein sequence ID" value="KAH6886985.1"/>
    <property type="molecule type" value="Genomic_DNA"/>
</dbReference>
<gene>
    <name evidence="2" type="ORF">B0T10DRAFT_76579</name>
</gene>
<dbReference type="OrthoDB" id="2969215at2759"/>
<dbReference type="InterPro" id="IPR038692">
    <property type="entry name" value="Cthe_2751_sf"/>
</dbReference>
<dbReference type="Gene3D" id="1.25.40.750">
    <property type="entry name" value="Domain of unknown function DUF5071"/>
    <property type="match status" value="1"/>
</dbReference>
<sequence length="289" mass="33140">MDSPLQQDQWVPQDPGDITSIPNIEALDAATFAALIPDVFAKLASRHRRSKFIDSFRELIRHRINEPPVISTLASILKQLDNSETHLNSVEAAIDCVAIIPADQQLPFRPALVHISELESGGRRLHYRTSALALKAKDMIRFMDDPTAVWAPQHKFDVMSLRTLEERVHTAEQMRPHVYELLCWLQDANWPPFSYCVEHLARFPEIAVGEIQTVIKKHRGEGDWILHMLEFVEQHVPMGPLWEGLSPQVQELTKDPVGDEEDWELPEYAAHWVEVLNEWKEERDVSAKG</sequence>
<evidence type="ECO:0000313" key="3">
    <source>
        <dbReference type="Proteomes" id="UP000777438"/>
    </source>
</evidence>
<comment type="caution">
    <text evidence="2">The sequence shown here is derived from an EMBL/GenBank/DDBJ whole genome shotgun (WGS) entry which is preliminary data.</text>
</comment>
<dbReference type="Proteomes" id="UP000777438">
    <property type="component" value="Unassembled WGS sequence"/>
</dbReference>
<keyword evidence="3" id="KW-1185">Reference proteome</keyword>
<name>A0A9P8W1M3_9HYPO</name>
<dbReference type="AlphaFoldDB" id="A0A9P8W1M3"/>
<evidence type="ECO:0000313" key="2">
    <source>
        <dbReference type="EMBL" id="KAH6886985.1"/>
    </source>
</evidence>
<evidence type="ECO:0000259" key="1">
    <source>
        <dbReference type="Pfam" id="PF16804"/>
    </source>
</evidence>
<dbReference type="Pfam" id="PF16804">
    <property type="entry name" value="DUF5071"/>
    <property type="match status" value="1"/>
</dbReference>
<feature type="domain" description="DUF5071" evidence="1">
    <location>
        <begin position="150"/>
        <end position="272"/>
    </location>
</feature>
<organism evidence="2 3">
    <name type="scientific">Thelonectria olida</name>
    <dbReference type="NCBI Taxonomy" id="1576542"/>
    <lineage>
        <taxon>Eukaryota</taxon>
        <taxon>Fungi</taxon>
        <taxon>Dikarya</taxon>
        <taxon>Ascomycota</taxon>
        <taxon>Pezizomycotina</taxon>
        <taxon>Sordariomycetes</taxon>
        <taxon>Hypocreomycetidae</taxon>
        <taxon>Hypocreales</taxon>
        <taxon>Nectriaceae</taxon>
        <taxon>Thelonectria</taxon>
    </lineage>
</organism>